<keyword evidence="1" id="KW-0479">Metal-binding</keyword>
<feature type="compositionally biased region" description="Acidic residues" evidence="6">
    <location>
        <begin position="50"/>
        <end position="81"/>
    </location>
</feature>
<evidence type="ECO:0000256" key="6">
    <source>
        <dbReference type="SAM" id="MobiDB-lite"/>
    </source>
</evidence>
<feature type="region of interest" description="Disordered" evidence="6">
    <location>
        <begin position="839"/>
        <end position="861"/>
    </location>
</feature>
<feature type="compositionally biased region" description="Polar residues" evidence="6">
    <location>
        <begin position="113"/>
        <end position="122"/>
    </location>
</feature>
<feature type="compositionally biased region" description="Low complexity" evidence="6">
    <location>
        <begin position="1014"/>
        <end position="1024"/>
    </location>
</feature>
<evidence type="ECO:0000256" key="5">
    <source>
        <dbReference type="SAM" id="Coils"/>
    </source>
</evidence>
<dbReference type="Pfam" id="PF00628">
    <property type="entry name" value="PHD"/>
    <property type="match status" value="2"/>
</dbReference>
<feature type="region of interest" description="Disordered" evidence="6">
    <location>
        <begin position="548"/>
        <end position="597"/>
    </location>
</feature>
<feature type="compositionally biased region" description="Low complexity" evidence="6">
    <location>
        <begin position="1"/>
        <end position="15"/>
    </location>
</feature>
<feature type="coiled-coil region" evidence="5">
    <location>
        <begin position="450"/>
        <end position="505"/>
    </location>
</feature>
<comment type="caution">
    <text evidence="9">The sequence shown here is derived from an EMBL/GenBank/DDBJ whole genome shotgun (WGS) entry which is preliminary data.</text>
</comment>
<dbReference type="InterPro" id="IPR011011">
    <property type="entry name" value="Znf_FYVE_PHD"/>
</dbReference>
<accession>A0A922HGW4</accession>
<evidence type="ECO:0000259" key="8">
    <source>
        <dbReference type="PROSITE" id="PS51805"/>
    </source>
</evidence>
<evidence type="ECO:0000256" key="4">
    <source>
        <dbReference type="PROSITE-ProRule" id="PRU00146"/>
    </source>
</evidence>
<feature type="region of interest" description="Disordered" evidence="6">
    <location>
        <begin position="952"/>
        <end position="981"/>
    </location>
</feature>
<feature type="domain" description="PHD-type" evidence="8">
    <location>
        <begin position="197"/>
        <end position="316"/>
    </location>
</feature>
<keyword evidence="3" id="KW-0862">Zinc</keyword>
<keyword evidence="5" id="KW-0175">Coiled coil</keyword>
<keyword evidence="2 4" id="KW-0863">Zinc-finger</keyword>
<dbReference type="SMART" id="SM00249">
    <property type="entry name" value="PHD"/>
    <property type="match status" value="3"/>
</dbReference>
<dbReference type="Gene3D" id="3.30.40.10">
    <property type="entry name" value="Zinc/RING finger domain, C3HC4 (zinc finger)"/>
    <property type="match status" value="2"/>
</dbReference>
<evidence type="ECO:0000259" key="7">
    <source>
        <dbReference type="PROSITE" id="PS50016"/>
    </source>
</evidence>
<feature type="compositionally biased region" description="Polar residues" evidence="6">
    <location>
        <begin position="688"/>
        <end position="707"/>
    </location>
</feature>
<evidence type="ECO:0000256" key="2">
    <source>
        <dbReference type="ARBA" id="ARBA00022771"/>
    </source>
</evidence>
<feature type="compositionally biased region" description="Low complexity" evidence="6">
    <location>
        <begin position="579"/>
        <end position="597"/>
    </location>
</feature>
<feature type="domain" description="PHD-type" evidence="7">
    <location>
        <begin position="132"/>
        <end position="194"/>
    </location>
</feature>
<dbReference type="Proteomes" id="UP000790347">
    <property type="component" value="Unassembled WGS sequence"/>
</dbReference>
<feature type="compositionally biased region" description="Low complexity" evidence="6">
    <location>
        <begin position="850"/>
        <end position="861"/>
    </location>
</feature>
<dbReference type="PROSITE" id="PS51805">
    <property type="entry name" value="EPHD"/>
    <property type="match status" value="1"/>
</dbReference>
<feature type="region of interest" description="Disordered" evidence="6">
    <location>
        <begin position="688"/>
        <end position="826"/>
    </location>
</feature>
<reference evidence="9" key="2">
    <citation type="journal article" date="2022" name="Res Sq">
        <title>Comparative Genomics Reveals Insights into the Divergent Evolution of Astigmatic Mites and Household Pest Adaptations.</title>
        <authorList>
            <person name="Xiong Q."/>
            <person name="Wan A.T.-Y."/>
            <person name="Liu X.-Y."/>
            <person name="Fung C.S.-H."/>
            <person name="Xiao X."/>
            <person name="Malainual N."/>
            <person name="Hou J."/>
            <person name="Wang L."/>
            <person name="Wang M."/>
            <person name="Yang K."/>
            <person name="Cui Y."/>
            <person name="Leung E."/>
            <person name="Nong W."/>
            <person name="Shin S.-K."/>
            <person name="Au S."/>
            <person name="Jeong K.Y."/>
            <person name="Chew F.T."/>
            <person name="Hui J."/>
            <person name="Leung T.F."/>
            <person name="Tungtrongchitr A."/>
            <person name="Zhong N."/>
            <person name="Liu Z."/>
            <person name="Tsui S."/>
        </authorList>
    </citation>
    <scope>NUCLEOTIDE SEQUENCE</scope>
    <source>
        <strain evidence="9">Derf</strain>
        <tissue evidence="9">Whole organism</tissue>
    </source>
</reference>
<dbReference type="Pfam" id="PF13832">
    <property type="entry name" value="zf-HC5HC2H_2"/>
    <property type="match status" value="1"/>
</dbReference>
<feature type="compositionally biased region" description="Low complexity" evidence="6">
    <location>
        <begin position="92"/>
        <end position="105"/>
    </location>
</feature>
<feature type="domain" description="PHD-type" evidence="7">
    <location>
        <begin position="609"/>
        <end position="663"/>
    </location>
</feature>
<dbReference type="InterPro" id="IPR019787">
    <property type="entry name" value="Znf_PHD-finger"/>
</dbReference>
<protein>
    <submittedName>
        <fullName evidence="9">PHD finger protein 14</fullName>
    </submittedName>
</protein>
<dbReference type="CDD" id="cd15561">
    <property type="entry name" value="PHD1_PHF14"/>
    <property type="match status" value="1"/>
</dbReference>
<feature type="compositionally biased region" description="Low complexity" evidence="6">
    <location>
        <begin position="814"/>
        <end position="826"/>
    </location>
</feature>
<feature type="compositionally biased region" description="Low complexity" evidence="6">
    <location>
        <begin position="552"/>
        <end position="572"/>
    </location>
</feature>
<dbReference type="InterPro" id="IPR050701">
    <property type="entry name" value="Histone_Mod_Regulator"/>
</dbReference>
<evidence type="ECO:0000256" key="3">
    <source>
        <dbReference type="ARBA" id="ARBA00022833"/>
    </source>
</evidence>
<evidence type="ECO:0000256" key="1">
    <source>
        <dbReference type="ARBA" id="ARBA00022723"/>
    </source>
</evidence>
<keyword evidence="10" id="KW-1185">Reference proteome</keyword>
<dbReference type="SUPFAM" id="SSF57903">
    <property type="entry name" value="FYVE/PHD zinc finger"/>
    <property type="match status" value="2"/>
</dbReference>
<dbReference type="InterPro" id="IPR013083">
    <property type="entry name" value="Znf_RING/FYVE/PHD"/>
</dbReference>
<sequence length="1072" mass="120049">MNSKSTINHNNNNNKNSKKSNKSKSQTSKVLQNENHDDDGDSSSSSSSNETDDSDSDDDDDGSDEDEESSSEDDDEEDDENINGSKLKTKNKLLNQSSSKLSPKSSQRDHHATNSNSQSTNDIEMANNYRKILICSVCLGEQSLADDELVECDACGITVHELCYGIQADDTESIHSNASSASTEPWFCDPCKAGVRQPLCELCPTQGGIYKITDNGRWVHMVCALYTQGVTFADPEKFRGPNLSHIQFNHWGSKICMLCEDENFAQTGVCIRCDAGFCKTNFHVTCAQRQGLLTEIRSTEPGEMLDPYIAYCRLHSERQMAKKKRQNYLALLARHRYLLKQQHSNRRIEDSITNGRTLNKLFIQREKFRRNFQSIGNTQNVLTKRTPRLLDASPSAMRRLMNRCELAGFSIGRESFLIQEEMNDICRKWYIPPAFSIEYVSYYHDRNRRVAKMQEQSHELIEENKRLNDIEAKQFAKYNKLLKKHEQLKTSNELLRQKIRRYLAALSWFRPPPPQSSKTANLINDEMRRIKLLKIGQQIMSLPEMLNTNDEQQQQQKQNSNGLANANDNGANTSSTALNKSFNGKNSSASGSKSSKSITTTNIVNEFQMKKCATCKKSKEPHMMALCDSCNLYYHLHCLDPPLRRMPKKTRFGGWQCSNCTENEEQQTNDDVIEIDDDDNEDVVDQQANNKCNGTMSTSTNDDSMADTSQQQSSSTTKNNMVKKTRRGLRENPKMVTKYADYDESSNPALSSSNRKRQNKKRSILSPPPSQSISASPSPVAAAAAVVENSSSSNSINNSIRRGRKYKPPPPPSNTLESSSSSPVPTTIIPVAKATTPTTVTKCSASHQNSSPSSTKSLLSSQSTTTSIAAIPSTTTITTTPTTVTVGRKRKQTEASSILLNTSNSSNNIVDQSKSVKKTRQHDGRLCNKNEKSKQQQQVIVKKEIIDTNDNVVSSDSSSIEQSALTIDDNPCRNSNETTIPQPTTAATIAATVDDISTVLNDIILLEEEEAQNQQQQQKQQQRQPKIKQEIDTTTITVKDEMVDDVKEEPDDFLDETTKPNSTEFNDDEDYD</sequence>
<evidence type="ECO:0000313" key="9">
    <source>
        <dbReference type="EMBL" id="KAH9493414.1"/>
    </source>
</evidence>
<dbReference type="InterPro" id="IPR034732">
    <property type="entry name" value="EPHD"/>
</dbReference>
<organism evidence="9 10">
    <name type="scientific">Dermatophagoides farinae</name>
    <name type="common">American house dust mite</name>
    <dbReference type="NCBI Taxonomy" id="6954"/>
    <lineage>
        <taxon>Eukaryota</taxon>
        <taxon>Metazoa</taxon>
        <taxon>Ecdysozoa</taxon>
        <taxon>Arthropoda</taxon>
        <taxon>Chelicerata</taxon>
        <taxon>Arachnida</taxon>
        <taxon>Acari</taxon>
        <taxon>Acariformes</taxon>
        <taxon>Sarcoptiformes</taxon>
        <taxon>Astigmata</taxon>
        <taxon>Psoroptidia</taxon>
        <taxon>Analgoidea</taxon>
        <taxon>Pyroglyphidae</taxon>
        <taxon>Dermatophagoidinae</taxon>
        <taxon>Dermatophagoides</taxon>
    </lineage>
</organism>
<feature type="region of interest" description="Disordered" evidence="6">
    <location>
        <begin position="1"/>
        <end position="122"/>
    </location>
</feature>
<feature type="compositionally biased region" description="Low complexity" evidence="6">
    <location>
        <begin position="771"/>
        <end position="800"/>
    </location>
</feature>
<dbReference type="GO" id="GO:0008270">
    <property type="term" value="F:zinc ion binding"/>
    <property type="evidence" value="ECO:0007669"/>
    <property type="project" value="UniProtKB-KW"/>
</dbReference>
<feature type="region of interest" description="Disordered" evidence="6">
    <location>
        <begin position="1014"/>
        <end position="1072"/>
    </location>
</feature>
<feature type="compositionally biased region" description="Basic residues" evidence="6">
    <location>
        <begin position="754"/>
        <end position="763"/>
    </location>
</feature>
<dbReference type="PANTHER" id="PTHR13793">
    <property type="entry name" value="PHD FINGER PROTEINS"/>
    <property type="match status" value="1"/>
</dbReference>
<dbReference type="AlphaFoldDB" id="A0A922HGW4"/>
<feature type="compositionally biased region" description="Low complexity" evidence="6">
    <location>
        <begin position="896"/>
        <end position="909"/>
    </location>
</feature>
<dbReference type="GO" id="GO:0006357">
    <property type="term" value="P:regulation of transcription by RNA polymerase II"/>
    <property type="evidence" value="ECO:0007669"/>
    <property type="project" value="TreeGrafter"/>
</dbReference>
<dbReference type="PANTHER" id="PTHR13793:SF150">
    <property type="entry name" value="PHD FINGER PROTEIN 14"/>
    <property type="match status" value="1"/>
</dbReference>
<feature type="compositionally biased region" description="Low complexity" evidence="6">
    <location>
        <begin position="708"/>
        <end position="717"/>
    </location>
</feature>
<dbReference type="CDD" id="cd15562">
    <property type="entry name" value="PHD2_PHF14"/>
    <property type="match status" value="1"/>
</dbReference>
<name>A0A922HGW4_DERFA</name>
<dbReference type="EMBL" id="ASGP02000008">
    <property type="protein sequence ID" value="KAH9493414.1"/>
    <property type="molecule type" value="Genomic_DNA"/>
</dbReference>
<dbReference type="InterPro" id="IPR019786">
    <property type="entry name" value="Zinc_finger_PHD-type_CS"/>
</dbReference>
<evidence type="ECO:0000313" key="10">
    <source>
        <dbReference type="Proteomes" id="UP000790347"/>
    </source>
</evidence>
<dbReference type="PROSITE" id="PS01359">
    <property type="entry name" value="ZF_PHD_1"/>
    <property type="match status" value="1"/>
</dbReference>
<feature type="compositionally biased region" description="Acidic residues" evidence="6">
    <location>
        <begin position="1046"/>
        <end position="1055"/>
    </location>
</feature>
<dbReference type="Gene3D" id="2.30.30.1150">
    <property type="match status" value="1"/>
</dbReference>
<dbReference type="InterPro" id="IPR001965">
    <property type="entry name" value="Znf_PHD"/>
</dbReference>
<reference evidence="9" key="1">
    <citation type="submission" date="2013-05" db="EMBL/GenBank/DDBJ databases">
        <authorList>
            <person name="Yim A.K.Y."/>
            <person name="Chan T.F."/>
            <person name="Ji K.M."/>
            <person name="Liu X.Y."/>
            <person name="Zhou J.W."/>
            <person name="Li R.Q."/>
            <person name="Yang K.Y."/>
            <person name="Li J."/>
            <person name="Li M."/>
            <person name="Law P.T.W."/>
            <person name="Wu Y.L."/>
            <person name="Cai Z.L."/>
            <person name="Qin H."/>
            <person name="Bao Y."/>
            <person name="Leung R.K.K."/>
            <person name="Ng P.K.S."/>
            <person name="Zou J."/>
            <person name="Zhong X.J."/>
            <person name="Ran P.X."/>
            <person name="Zhong N.S."/>
            <person name="Liu Z.G."/>
            <person name="Tsui S.K.W."/>
        </authorList>
    </citation>
    <scope>NUCLEOTIDE SEQUENCE</scope>
    <source>
        <strain evidence="9">Derf</strain>
        <tissue evidence="9">Whole organism</tissue>
    </source>
</reference>
<proteinExistence type="predicted"/>
<feature type="region of interest" description="Disordered" evidence="6">
    <location>
        <begin position="880"/>
        <end position="924"/>
    </location>
</feature>
<dbReference type="PROSITE" id="PS50016">
    <property type="entry name" value="ZF_PHD_2"/>
    <property type="match status" value="2"/>
</dbReference>
<gene>
    <name evidence="9" type="primary">PHF14</name>
    <name evidence="9" type="ORF">DERF_014162</name>
</gene>